<evidence type="ECO:0000256" key="2">
    <source>
        <dbReference type="ARBA" id="ARBA00012528"/>
    </source>
</evidence>
<dbReference type="PROSITE" id="PS50887">
    <property type="entry name" value="GGDEF"/>
    <property type="match status" value="1"/>
</dbReference>
<evidence type="ECO:0000256" key="1">
    <source>
        <dbReference type="ARBA" id="ARBA00004651"/>
    </source>
</evidence>
<dbReference type="GO" id="GO:1902201">
    <property type="term" value="P:negative regulation of bacterial-type flagellum-dependent cell motility"/>
    <property type="evidence" value="ECO:0007669"/>
    <property type="project" value="TreeGrafter"/>
</dbReference>
<comment type="catalytic activity">
    <reaction evidence="7">
        <text>2 GTP = 3',3'-c-di-GMP + 2 diphosphate</text>
        <dbReference type="Rhea" id="RHEA:24898"/>
        <dbReference type="ChEBI" id="CHEBI:33019"/>
        <dbReference type="ChEBI" id="CHEBI:37565"/>
        <dbReference type="ChEBI" id="CHEBI:58805"/>
        <dbReference type="EC" id="2.7.7.65"/>
    </reaction>
</comment>
<evidence type="ECO:0000256" key="4">
    <source>
        <dbReference type="ARBA" id="ARBA00022692"/>
    </source>
</evidence>
<feature type="transmembrane region" description="Helical" evidence="8">
    <location>
        <begin position="208"/>
        <end position="226"/>
    </location>
</feature>
<dbReference type="Pfam" id="PF05231">
    <property type="entry name" value="MASE1"/>
    <property type="match status" value="1"/>
</dbReference>
<feature type="domain" description="GGDEF" evidence="9">
    <location>
        <begin position="392"/>
        <end position="526"/>
    </location>
</feature>
<dbReference type="GO" id="GO:0005886">
    <property type="term" value="C:plasma membrane"/>
    <property type="evidence" value="ECO:0007669"/>
    <property type="project" value="UniProtKB-SubCell"/>
</dbReference>
<feature type="transmembrane region" description="Helical" evidence="8">
    <location>
        <begin position="134"/>
        <end position="157"/>
    </location>
</feature>
<dbReference type="GO" id="GO:0043709">
    <property type="term" value="P:cell adhesion involved in single-species biofilm formation"/>
    <property type="evidence" value="ECO:0007669"/>
    <property type="project" value="TreeGrafter"/>
</dbReference>
<feature type="transmembrane region" description="Helical" evidence="8">
    <location>
        <begin position="169"/>
        <end position="196"/>
    </location>
</feature>
<evidence type="ECO:0000256" key="6">
    <source>
        <dbReference type="ARBA" id="ARBA00023136"/>
    </source>
</evidence>
<comment type="subcellular location">
    <subcellularLocation>
        <location evidence="1">Cell membrane</location>
        <topology evidence="1">Multi-pass membrane protein</topology>
    </subcellularLocation>
</comment>
<dbReference type="OrthoDB" id="9759607at2"/>
<sequence length="526" mass="57527">MQELSREPSVGTACLAKGEGGRVALSSVEASLSEPREAVRDFAVSLWRGAWSRETWTRGACVRLAISFVVLATCSWLGIVLSHQSEGVATIWLSNGILFGLVITQPRQRWLAYFAMGLLADTLADVLYGDPFKVAIGVSLANSIEVVVSCLVLTWWFGWPLNLSKRRPLIGFLGVAVVAVAALTSALGASWTLLFYDAGPWWKMWRTWYLGDMLGMALLAPLVFMLQRPGFFEVLRRGQLAHTLTVLLVPAIVTVLVFTHDKDPLIFFLYPALLLVVFRLGFSGTILTIFVVAFGSIALTVKGHGPLMLIPGAHMMLHRIVVVQIFLAVAIFTMFPVAALLEERAELQLSLAESEGRYRRLAHADDLTGLDNRRAFNVRLEEEWRRAADARRSIALLLLDADLFKRYNDIYGHLGGDECLRCIAGVIAETIEDGIGAAARFGGEEFAVILPGEGIDGAQRVAERICEAVERMQMPHPGSPAGVQTVSVGVAGLVPQDGQQAMELVTIADMALYRAKDLGRNRVVVA</sequence>
<dbReference type="PANTHER" id="PTHR45138:SF9">
    <property type="entry name" value="DIGUANYLATE CYCLASE DGCM-RELATED"/>
    <property type="match status" value="1"/>
</dbReference>
<evidence type="ECO:0000256" key="3">
    <source>
        <dbReference type="ARBA" id="ARBA00022475"/>
    </source>
</evidence>
<dbReference type="CDD" id="cd01949">
    <property type="entry name" value="GGDEF"/>
    <property type="match status" value="1"/>
</dbReference>
<dbReference type="PANTHER" id="PTHR45138">
    <property type="entry name" value="REGULATORY COMPONENTS OF SENSORY TRANSDUCTION SYSTEM"/>
    <property type="match status" value="1"/>
</dbReference>
<proteinExistence type="predicted"/>
<feature type="transmembrane region" description="Helical" evidence="8">
    <location>
        <begin position="60"/>
        <end position="81"/>
    </location>
</feature>
<dbReference type="Gene3D" id="3.30.70.270">
    <property type="match status" value="1"/>
</dbReference>
<dbReference type="Proteomes" id="UP000269669">
    <property type="component" value="Unassembled WGS sequence"/>
</dbReference>
<feature type="transmembrane region" description="Helical" evidence="8">
    <location>
        <begin position="110"/>
        <end position="128"/>
    </location>
</feature>
<dbReference type="InterPro" id="IPR000160">
    <property type="entry name" value="GGDEF_dom"/>
</dbReference>
<comment type="caution">
    <text evidence="10">The sequence shown here is derived from an EMBL/GenBank/DDBJ whole genome shotgun (WGS) entry which is preliminary data.</text>
</comment>
<dbReference type="EMBL" id="RSDW01000001">
    <property type="protein sequence ID" value="RSL16123.1"/>
    <property type="molecule type" value="Genomic_DNA"/>
</dbReference>
<dbReference type="EC" id="2.7.7.65" evidence="2"/>
<evidence type="ECO:0000259" key="9">
    <source>
        <dbReference type="PROSITE" id="PS50887"/>
    </source>
</evidence>
<keyword evidence="4 8" id="KW-0812">Transmembrane</keyword>
<name>A0A428MHC9_9BACT</name>
<dbReference type="NCBIfam" id="TIGR00254">
    <property type="entry name" value="GGDEF"/>
    <property type="match status" value="1"/>
</dbReference>
<dbReference type="InterPro" id="IPR029787">
    <property type="entry name" value="Nucleotide_cyclase"/>
</dbReference>
<dbReference type="SMART" id="SM00267">
    <property type="entry name" value="GGDEF"/>
    <property type="match status" value="1"/>
</dbReference>
<dbReference type="InterPro" id="IPR043128">
    <property type="entry name" value="Rev_trsase/Diguanyl_cyclase"/>
</dbReference>
<gene>
    <name evidence="10" type="ORF">EDE15_1632</name>
</gene>
<feature type="transmembrane region" description="Helical" evidence="8">
    <location>
        <begin position="238"/>
        <end position="260"/>
    </location>
</feature>
<organism evidence="10 11">
    <name type="scientific">Edaphobacter aggregans</name>
    <dbReference type="NCBI Taxonomy" id="570835"/>
    <lineage>
        <taxon>Bacteria</taxon>
        <taxon>Pseudomonadati</taxon>
        <taxon>Acidobacteriota</taxon>
        <taxon>Terriglobia</taxon>
        <taxon>Terriglobales</taxon>
        <taxon>Acidobacteriaceae</taxon>
        <taxon>Edaphobacter</taxon>
    </lineage>
</organism>
<evidence type="ECO:0000313" key="11">
    <source>
        <dbReference type="Proteomes" id="UP000269669"/>
    </source>
</evidence>
<feature type="transmembrane region" description="Helical" evidence="8">
    <location>
        <begin position="87"/>
        <end position="103"/>
    </location>
</feature>
<evidence type="ECO:0000256" key="8">
    <source>
        <dbReference type="SAM" id="Phobius"/>
    </source>
</evidence>
<accession>A0A428MHC9</accession>
<dbReference type="AlphaFoldDB" id="A0A428MHC9"/>
<dbReference type="InterPro" id="IPR007895">
    <property type="entry name" value="MASE1"/>
</dbReference>
<reference evidence="10 11" key="1">
    <citation type="submission" date="2018-12" db="EMBL/GenBank/DDBJ databases">
        <title>Sequencing of bacterial isolates from soil warming experiment in Harvard Forest, Massachusetts, USA.</title>
        <authorList>
            <person name="Deangelis K."/>
        </authorList>
    </citation>
    <scope>NUCLEOTIDE SEQUENCE [LARGE SCALE GENOMIC DNA]</scope>
    <source>
        <strain evidence="10 11">EB153</strain>
    </source>
</reference>
<evidence type="ECO:0000256" key="5">
    <source>
        <dbReference type="ARBA" id="ARBA00022989"/>
    </source>
</evidence>
<dbReference type="SUPFAM" id="SSF55073">
    <property type="entry name" value="Nucleotide cyclase"/>
    <property type="match status" value="1"/>
</dbReference>
<keyword evidence="5 8" id="KW-1133">Transmembrane helix</keyword>
<feature type="transmembrane region" description="Helical" evidence="8">
    <location>
        <begin position="320"/>
        <end position="341"/>
    </location>
</feature>
<feature type="transmembrane region" description="Helical" evidence="8">
    <location>
        <begin position="266"/>
        <end position="299"/>
    </location>
</feature>
<keyword evidence="11" id="KW-1185">Reference proteome</keyword>
<dbReference type="FunFam" id="3.30.70.270:FF:000001">
    <property type="entry name" value="Diguanylate cyclase domain protein"/>
    <property type="match status" value="1"/>
</dbReference>
<protein>
    <recommendedName>
        <fullName evidence="2">diguanylate cyclase</fullName>
        <ecNumber evidence="2">2.7.7.65</ecNumber>
    </recommendedName>
</protein>
<dbReference type="GO" id="GO:0052621">
    <property type="term" value="F:diguanylate cyclase activity"/>
    <property type="evidence" value="ECO:0007669"/>
    <property type="project" value="UniProtKB-EC"/>
</dbReference>
<dbReference type="InterPro" id="IPR050469">
    <property type="entry name" value="Diguanylate_Cyclase"/>
</dbReference>
<evidence type="ECO:0000313" key="10">
    <source>
        <dbReference type="EMBL" id="RSL16123.1"/>
    </source>
</evidence>
<keyword evidence="3" id="KW-1003">Cell membrane</keyword>
<evidence type="ECO:0000256" key="7">
    <source>
        <dbReference type="ARBA" id="ARBA00034247"/>
    </source>
</evidence>
<dbReference type="Pfam" id="PF00990">
    <property type="entry name" value="GGDEF"/>
    <property type="match status" value="1"/>
</dbReference>
<keyword evidence="6 8" id="KW-0472">Membrane</keyword>